<dbReference type="CDD" id="cd00914">
    <property type="entry name" value="PCD_DCoH_subfamily_b"/>
    <property type="match status" value="1"/>
</dbReference>
<comment type="catalytic activity">
    <reaction evidence="1 4">
        <text>(4aS,6R)-4a-hydroxy-L-erythro-5,6,7,8-tetrahydrobiopterin = (6R)-L-erythro-6,7-dihydrobiopterin + H2O</text>
        <dbReference type="Rhea" id="RHEA:11920"/>
        <dbReference type="ChEBI" id="CHEBI:15377"/>
        <dbReference type="ChEBI" id="CHEBI:15642"/>
        <dbReference type="ChEBI" id="CHEBI:43120"/>
        <dbReference type="EC" id="4.2.1.96"/>
    </reaction>
</comment>
<dbReference type="NCBIfam" id="NF002018">
    <property type="entry name" value="PRK00823.1-3"/>
    <property type="match status" value="1"/>
</dbReference>
<evidence type="ECO:0000256" key="1">
    <source>
        <dbReference type="ARBA" id="ARBA00001554"/>
    </source>
</evidence>
<comment type="similarity">
    <text evidence="2 4">Belongs to the pterin-4-alpha-carbinolamine dehydratase family.</text>
</comment>
<dbReference type="InterPro" id="IPR001533">
    <property type="entry name" value="Pterin_deHydtase"/>
</dbReference>
<dbReference type="EMBL" id="SLZW01000001">
    <property type="protein sequence ID" value="TCS64772.1"/>
    <property type="molecule type" value="Genomic_DNA"/>
</dbReference>
<evidence type="ECO:0000313" key="5">
    <source>
        <dbReference type="EMBL" id="TCS64772.1"/>
    </source>
</evidence>
<comment type="caution">
    <text evidence="5">The sequence shown here is derived from an EMBL/GenBank/DDBJ whole genome shotgun (WGS) entry which is preliminary data.</text>
</comment>
<dbReference type="Gene3D" id="3.30.1360.20">
    <property type="entry name" value="Transcriptional coactivator/pterin dehydratase"/>
    <property type="match status" value="1"/>
</dbReference>
<dbReference type="PANTHER" id="PTHR12599:SF0">
    <property type="entry name" value="PTERIN-4-ALPHA-CARBINOLAMINE DEHYDRATASE"/>
    <property type="match status" value="1"/>
</dbReference>
<keyword evidence="6" id="KW-1185">Reference proteome</keyword>
<proteinExistence type="inferred from homology"/>
<evidence type="ECO:0000256" key="4">
    <source>
        <dbReference type="HAMAP-Rule" id="MF_00434"/>
    </source>
</evidence>
<sequence>MIEKLSAHDRASALGNLTAWRATDEGDAICRSLRFRDFKEAFAFMTRIALEAEKMGHHPEWRNAYNRVEITLTTHEAKGLTTRDIALAKAIDRAFARAQT</sequence>
<gene>
    <name evidence="5" type="ORF">EDD55_101101</name>
</gene>
<dbReference type="Pfam" id="PF01329">
    <property type="entry name" value="Pterin_4a"/>
    <property type="match status" value="1"/>
</dbReference>
<dbReference type="RefSeq" id="WP_132937528.1">
    <property type="nucleotide sequence ID" value="NZ_CP119676.1"/>
</dbReference>
<accession>A0A4R3JFW8</accession>
<name>A0A4R3JFW8_9PROT</name>
<organism evidence="5 6">
    <name type="scientific">Varunaivibrio sulfuroxidans</name>
    <dbReference type="NCBI Taxonomy" id="1773489"/>
    <lineage>
        <taxon>Bacteria</taxon>
        <taxon>Pseudomonadati</taxon>
        <taxon>Pseudomonadota</taxon>
        <taxon>Alphaproteobacteria</taxon>
        <taxon>Rhodospirillales</taxon>
        <taxon>Magnetovibrionaceae</taxon>
        <taxon>Varunaivibrio</taxon>
    </lineage>
</organism>
<evidence type="ECO:0000256" key="3">
    <source>
        <dbReference type="ARBA" id="ARBA00023239"/>
    </source>
</evidence>
<dbReference type="Proteomes" id="UP000295304">
    <property type="component" value="Unassembled WGS sequence"/>
</dbReference>
<dbReference type="GO" id="GO:0006729">
    <property type="term" value="P:tetrahydrobiopterin biosynthetic process"/>
    <property type="evidence" value="ECO:0007669"/>
    <property type="project" value="InterPro"/>
</dbReference>
<evidence type="ECO:0000313" key="6">
    <source>
        <dbReference type="Proteomes" id="UP000295304"/>
    </source>
</evidence>
<dbReference type="InterPro" id="IPR036428">
    <property type="entry name" value="PCD_sf"/>
</dbReference>
<protein>
    <recommendedName>
        <fullName evidence="4">Putative pterin-4-alpha-carbinolamine dehydratase</fullName>
        <shortName evidence="4">PHS</shortName>
        <ecNumber evidence="4">4.2.1.96</ecNumber>
    </recommendedName>
    <alternativeName>
        <fullName evidence="4">4-alpha-hydroxy-tetrahydropterin dehydratase</fullName>
    </alternativeName>
    <alternativeName>
        <fullName evidence="4">Pterin carbinolamine dehydratase</fullName>
        <shortName evidence="4">PCD</shortName>
    </alternativeName>
</protein>
<reference evidence="5 6" key="1">
    <citation type="submission" date="2019-03" db="EMBL/GenBank/DDBJ databases">
        <title>Genomic Encyclopedia of Type Strains, Phase IV (KMG-IV): sequencing the most valuable type-strain genomes for metagenomic binning, comparative biology and taxonomic classification.</title>
        <authorList>
            <person name="Goeker M."/>
        </authorList>
    </citation>
    <scope>NUCLEOTIDE SEQUENCE [LARGE SCALE GENOMIC DNA]</scope>
    <source>
        <strain evidence="5 6">DSM 101688</strain>
    </source>
</reference>
<evidence type="ECO:0000256" key="2">
    <source>
        <dbReference type="ARBA" id="ARBA00006472"/>
    </source>
</evidence>
<dbReference type="HAMAP" id="MF_00434">
    <property type="entry name" value="Pterin_4_alpha"/>
    <property type="match status" value="1"/>
</dbReference>
<dbReference type="PANTHER" id="PTHR12599">
    <property type="entry name" value="PTERIN-4-ALPHA-CARBINOLAMINE DEHYDRATASE"/>
    <property type="match status" value="1"/>
</dbReference>
<dbReference type="GO" id="GO:0008124">
    <property type="term" value="F:4-alpha-hydroxytetrahydrobiopterin dehydratase activity"/>
    <property type="evidence" value="ECO:0007669"/>
    <property type="project" value="UniProtKB-UniRule"/>
</dbReference>
<dbReference type="AlphaFoldDB" id="A0A4R3JFW8"/>
<dbReference type="NCBIfam" id="NF002017">
    <property type="entry name" value="PRK00823.1-2"/>
    <property type="match status" value="1"/>
</dbReference>
<dbReference type="OrthoDB" id="9794987at2"/>
<dbReference type="SUPFAM" id="SSF55248">
    <property type="entry name" value="PCD-like"/>
    <property type="match status" value="1"/>
</dbReference>
<dbReference type="EC" id="4.2.1.96" evidence="4"/>
<keyword evidence="3 4" id="KW-0456">Lyase</keyword>